<reference evidence="2" key="1">
    <citation type="journal article" date="2021" name="Proc. Natl. Acad. Sci. U.S.A.">
        <title>A Catalog of Tens of Thousands of Viruses from Human Metagenomes Reveals Hidden Associations with Chronic Diseases.</title>
        <authorList>
            <person name="Tisza M.J."/>
            <person name="Buck C.B."/>
        </authorList>
    </citation>
    <scope>NUCLEOTIDE SEQUENCE</scope>
    <source>
        <strain evidence="2">CtuIn11</strain>
    </source>
</reference>
<organism evidence="2">
    <name type="scientific">Myoviridae sp. ctuIn11</name>
    <dbReference type="NCBI Taxonomy" id="2827715"/>
    <lineage>
        <taxon>Viruses</taxon>
        <taxon>Duplodnaviria</taxon>
        <taxon>Heunggongvirae</taxon>
        <taxon>Uroviricota</taxon>
        <taxon>Caudoviricetes</taxon>
    </lineage>
</organism>
<accession>A0A8S5SHP8</accession>
<evidence type="ECO:0000259" key="1">
    <source>
        <dbReference type="Pfam" id="PF13619"/>
    </source>
</evidence>
<dbReference type="EMBL" id="BK032596">
    <property type="protein sequence ID" value="DAF50448.1"/>
    <property type="molecule type" value="Genomic_DNA"/>
</dbReference>
<proteinExistence type="predicted"/>
<dbReference type="Pfam" id="PF13619">
    <property type="entry name" value="KTSC"/>
    <property type="match status" value="1"/>
</dbReference>
<protein>
    <submittedName>
        <fullName evidence="2">KTSC domain</fullName>
    </submittedName>
</protein>
<sequence length="122" mass="13199">MKKIILLLAALLLLTSCGQTAAPEATATPSAAPVVTAAPTPVAPEDIPLQDTPDSDCFSAIGYDAETETLVVIFRHNNGGKGAKYAYYDFPADMWERFTAADSLGRFLNKEIKGHYEYEKLS</sequence>
<name>A0A8S5SHP8_9CAUD</name>
<evidence type="ECO:0000313" key="2">
    <source>
        <dbReference type="EMBL" id="DAF50448.1"/>
    </source>
</evidence>
<dbReference type="PROSITE" id="PS51257">
    <property type="entry name" value="PROKAR_LIPOPROTEIN"/>
    <property type="match status" value="1"/>
</dbReference>
<dbReference type="InterPro" id="IPR025309">
    <property type="entry name" value="KTSC_dom"/>
</dbReference>
<feature type="domain" description="KTSC" evidence="1">
    <location>
        <begin position="56"/>
        <end position="116"/>
    </location>
</feature>